<organism evidence="2 3">
    <name type="scientific">Mesobaculum littorinae</name>
    <dbReference type="NCBI Taxonomy" id="2486419"/>
    <lineage>
        <taxon>Bacteria</taxon>
        <taxon>Pseudomonadati</taxon>
        <taxon>Pseudomonadota</taxon>
        <taxon>Alphaproteobacteria</taxon>
        <taxon>Rhodobacterales</taxon>
        <taxon>Roseobacteraceae</taxon>
        <taxon>Mesobaculum</taxon>
    </lineage>
</organism>
<dbReference type="OrthoDB" id="7793240at2"/>
<proteinExistence type="predicted"/>
<dbReference type="Gene3D" id="1.10.606.10">
    <property type="entry name" value="Vanadium-containing Chloroperoxidase, domain 2"/>
    <property type="match status" value="1"/>
</dbReference>
<accession>A0A438AEC0</accession>
<dbReference type="InterPro" id="IPR016119">
    <property type="entry name" value="Br/Cl_peroxidase_C"/>
</dbReference>
<evidence type="ECO:0000313" key="3">
    <source>
        <dbReference type="Proteomes" id="UP000285908"/>
    </source>
</evidence>
<feature type="compositionally biased region" description="Gly residues" evidence="1">
    <location>
        <begin position="532"/>
        <end position="542"/>
    </location>
</feature>
<gene>
    <name evidence="2" type="ORF">EKE94_15230</name>
</gene>
<dbReference type="EMBL" id="RQXX01000006">
    <property type="protein sequence ID" value="RVV97017.1"/>
    <property type="molecule type" value="Genomic_DNA"/>
</dbReference>
<reference evidence="2 3" key="1">
    <citation type="submission" date="2018-11" db="EMBL/GenBank/DDBJ databases">
        <title>Mesobaculum littorinae gen. nov., sp. nov., isolated from Littorina scabra that represents a novel genus of the order Rhodobacteraceae.</title>
        <authorList>
            <person name="Li F."/>
        </authorList>
    </citation>
    <scope>NUCLEOTIDE SEQUENCE [LARGE SCALE GENOMIC DNA]</scope>
    <source>
        <strain evidence="2 3">M0103</strain>
    </source>
</reference>
<evidence type="ECO:0000313" key="2">
    <source>
        <dbReference type="EMBL" id="RVV97017.1"/>
    </source>
</evidence>
<feature type="region of interest" description="Disordered" evidence="1">
    <location>
        <begin position="524"/>
        <end position="546"/>
    </location>
</feature>
<evidence type="ECO:0000256" key="1">
    <source>
        <dbReference type="SAM" id="MobiDB-lite"/>
    </source>
</evidence>
<dbReference type="SUPFAM" id="SSF48317">
    <property type="entry name" value="Acid phosphatase/Vanadium-dependent haloperoxidase"/>
    <property type="match status" value="1"/>
</dbReference>
<dbReference type="GO" id="GO:0004601">
    <property type="term" value="F:peroxidase activity"/>
    <property type="evidence" value="ECO:0007669"/>
    <property type="project" value="InterPro"/>
</dbReference>
<name>A0A438AEC0_9RHOB</name>
<dbReference type="InterPro" id="IPR036938">
    <property type="entry name" value="PAP2/HPO_sf"/>
</dbReference>
<sequence>MNSDSPRFGPTRRDTLVGDALSPLPTLTDRQATAAEDPAFKAAKGLPHDSMGRVDPEMIRAMRERLNGSGAALDTRPERRVGAACTDAPVATRVDDRCDGTSAGPWMYHVLDRDGQVRSPHRLWPGVDSRLTKDGGVPLAPALPPPPAPAGAEAEAEMAELYAMALVRDVPFAAMGDPGHRVDPDGHTPFVLSDLLREMARFDWFGGAATDGPLSRRAAARRAARRDDAGRLLPGRLFQGSAGARPRPALSPLLHLGTEGDGTGRAALAGCSFDMTVAAPASGREYLCDWFEWLDAQGGAAHVARHEPRRVRLPQTPRDLAGLVQTRPAETPISAAALTLLRAGAGFDPGLPDPSGATRLDDALAEPAALVALIADVCEEARLAVLRSPGLLGLRARPEATAARLHTAINGQSHLLGPAAAAQVRLADHIALRAPALVCWSDALTRRQRRDSAVARALVPNPAAPRPALPRAITCMMLPVAWPAGAPPHPAHALAYAAAAGAGVTLLKALLRLQRGDRALQLRDLSLPDGPARGGADGGADGDGPTTLIDDLDTLAANLADGMRFAGVGWASDAYEGLRFGERVATGFIETCLSEAHQPAVLSFPDFDHRRVAVAHLGQGRTRTAIQGLAGPDWWDAATRAYPDLVERPARARPRHCRP</sequence>
<keyword evidence="3" id="KW-1185">Reference proteome</keyword>
<dbReference type="Proteomes" id="UP000285908">
    <property type="component" value="Unassembled WGS sequence"/>
</dbReference>
<protein>
    <submittedName>
        <fullName evidence="2">Uncharacterized protein</fullName>
    </submittedName>
</protein>
<feature type="region of interest" description="Disordered" evidence="1">
    <location>
        <begin position="1"/>
        <end position="52"/>
    </location>
</feature>
<dbReference type="RefSeq" id="WP_127907493.1">
    <property type="nucleotide sequence ID" value="NZ_RQXX01000006.1"/>
</dbReference>
<comment type="caution">
    <text evidence="2">The sequence shown here is derived from an EMBL/GenBank/DDBJ whole genome shotgun (WGS) entry which is preliminary data.</text>
</comment>
<dbReference type="AlphaFoldDB" id="A0A438AEC0"/>